<evidence type="ECO:0000256" key="4">
    <source>
        <dbReference type="ARBA" id="ARBA00022884"/>
    </source>
</evidence>
<dbReference type="GO" id="GO:0006397">
    <property type="term" value="P:mRNA processing"/>
    <property type="evidence" value="ECO:0007669"/>
    <property type="project" value="UniProtKB-KW"/>
</dbReference>
<protein>
    <submittedName>
        <fullName evidence="9">RNA-binding domain-containing protein</fullName>
    </submittedName>
</protein>
<keyword evidence="3" id="KW-0677">Repeat</keyword>
<dbReference type="OrthoDB" id="1099063at2759"/>
<evidence type="ECO:0000256" key="2">
    <source>
        <dbReference type="ARBA" id="ARBA00022664"/>
    </source>
</evidence>
<dbReference type="GO" id="GO:0003729">
    <property type="term" value="F:mRNA binding"/>
    <property type="evidence" value="ECO:0007669"/>
    <property type="project" value="TreeGrafter"/>
</dbReference>
<feature type="region of interest" description="Disordered" evidence="7">
    <location>
        <begin position="1"/>
        <end position="61"/>
    </location>
</feature>
<dbReference type="PROSITE" id="PS50102">
    <property type="entry name" value="RRM"/>
    <property type="match status" value="1"/>
</dbReference>
<evidence type="ECO:0000256" key="5">
    <source>
        <dbReference type="ARBA" id="ARBA00023242"/>
    </source>
</evidence>
<evidence type="ECO:0000259" key="8">
    <source>
        <dbReference type="PROSITE" id="PS50102"/>
    </source>
</evidence>
<feature type="compositionally biased region" description="Basic and acidic residues" evidence="7">
    <location>
        <begin position="27"/>
        <end position="48"/>
    </location>
</feature>
<feature type="domain" description="RRM" evidence="8">
    <location>
        <begin position="67"/>
        <end position="137"/>
    </location>
</feature>
<dbReference type="STRING" id="1353952.A0A165DJM0"/>
<gene>
    <name evidence="9" type="ORF">CALCODRAFT_486720</name>
</gene>
<dbReference type="EMBL" id="KV424050">
    <property type="protein sequence ID" value="KZT52952.1"/>
    <property type="molecule type" value="Genomic_DNA"/>
</dbReference>
<keyword evidence="10" id="KW-1185">Reference proteome</keyword>
<evidence type="ECO:0000256" key="3">
    <source>
        <dbReference type="ARBA" id="ARBA00022737"/>
    </source>
</evidence>
<dbReference type="InterPro" id="IPR000504">
    <property type="entry name" value="RRM_dom"/>
</dbReference>
<dbReference type="PANTHER" id="PTHR23003:SF62">
    <property type="entry name" value="SERINE_ARGININE (SR)-TYPE SHUTTLING MRNA BINDING PROTEIN NPL3"/>
    <property type="match status" value="1"/>
</dbReference>
<dbReference type="SMART" id="SM00360">
    <property type="entry name" value="RRM"/>
    <property type="match status" value="1"/>
</dbReference>
<dbReference type="InterPro" id="IPR012677">
    <property type="entry name" value="Nucleotide-bd_a/b_plait_sf"/>
</dbReference>
<sequence length="306" mass="33567">MEGDLSLEQRIGDEPSTDHTMANMNGHDTDAEHKVPVDDSDTGRDGDSPTKGGFGGRWKAPREAKPNKVYIGGLPETTRQEDLQNCFGKLGNVVNIELKLGYGFVEFDNVTAAEEAVAKYNEGFFMGSKIKVELSHGGGRTSKECPTGGGPVRKTMELLPRHGTILAMMITVAIGSAIRLPLLETAATTMAARRLRLVRLVTSEILGMSDFRRLLLVIILLVTMPDRPRPGATTTITEGQTEGRLPHLCPHLRATKLVLTILSHLHTGLLQRLPIRLAFRTIRRLRLVLRLPIHMFLGLTNAVTLA</sequence>
<evidence type="ECO:0000256" key="7">
    <source>
        <dbReference type="SAM" id="MobiDB-lite"/>
    </source>
</evidence>
<dbReference type="GO" id="GO:0005737">
    <property type="term" value="C:cytoplasm"/>
    <property type="evidence" value="ECO:0007669"/>
    <property type="project" value="TreeGrafter"/>
</dbReference>
<keyword evidence="2" id="KW-0507">mRNA processing</keyword>
<organism evidence="9 10">
    <name type="scientific">Calocera cornea HHB12733</name>
    <dbReference type="NCBI Taxonomy" id="1353952"/>
    <lineage>
        <taxon>Eukaryota</taxon>
        <taxon>Fungi</taxon>
        <taxon>Dikarya</taxon>
        <taxon>Basidiomycota</taxon>
        <taxon>Agaricomycotina</taxon>
        <taxon>Dacrymycetes</taxon>
        <taxon>Dacrymycetales</taxon>
        <taxon>Dacrymycetaceae</taxon>
        <taxon>Calocera</taxon>
    </lineage>
</organism>
<dbReference type="SUPFAM" id="SSF54928">
    <property type="entry name" value="RNA-binding domain, RBD"/>
    <property type="match status" value="1"/>
</dbReference>
<dbReference type="InterPro" id="IPR050374">
    <property type="entry name" value="RRT5_SRSF_SR"/>
</dbReference>
<dbReference type="CDD" id="cd00590">
    <property type="entry name" value="RRM_SF"/>
    <property type="match status" value="1"/>
</dbReference>
<name>A0A165DJM0_9BASI</name>
<comment type="subcellular location">
    <subcellularLocation>
        <location evidence="1">Nucleus</location>
    </subcellularLocation>
</comment>
<dbReference type="Pfam" id="PF00076">
    <property type="entry name" value="RRM_1"/>
    <property type="match status" value="1"/>
</dbReference>
<dbReference type="AlphaFoldDB" id="A0A165DJM0"/>
<reference evidence="9 10" key="1">
    <citation type="journal article" date="2016" name="Mol. Biol. Evol.">
        <title>Comparative Genomics of Early-Diverging Mushroom-Forming Fungi Provides Insights into the Origins of Lignocellulose Decay Capabilities.</title>
        <authorList>
            <person name="Nagy L.G."/>
            <person name="Riley R."/>
            <person name="Tritt A."/>
            <person name="Adam C."/>
            <person name="Daum C."/>
            <person name="Floudas D."/>
            <person name="Sun H."/>
            <person name="Yadav J.S."/>
            <person name="Pangilinan J."/>
            <person name="Larsson K.H."/>
            <person name="Matsuura K."/>
            <person name="Barry K."/>
            <person name="Labutti K."/>
            <person name="Kuo R."/>
            <person name="Ohm R.A."/>
            <person name="Bhattacharya S.S."/>
            <person name="Shirouzu T."/>
            <person name="Yoshinaga Y."/>
            <person name="Martin F.M."/>
            <person name="Grigoriev I.V."/>
            <person name="Hibbett D.S."/>
        </authorList>
    </citation>
    <scope>NUCLEOTIDE SEQUENCE [LARGE SCALE GENOMIC DNA]</scope>
    <source>
        <strain evidence="9 10">HHB12733</strain>
    </source>
</reference>
<dbReference type="InterPro" id="IPR035979">
    <property type="entry name" value="RBD_domain_sf"/>
</dbReference>
<proteinExistence type="predicted"/>
<keyword evidence="5" id="KW-0539">Nucleus</keyword>
<dbReference type="GO" id="GO:0005634">
    <property type="term" value="C:nucleus"/>
    <property type="evidence" value="ECO:0007669"/>
    <property type="project" value="UniProtKB-SubCell"/>
</dbReference>
<evidence type="ECO:0000313" key="9">
    <source>
        <dbReference type="EMBL" id="KZT52952.1"/>
    </source>
</evidence>
<dbReference type="Proteomes" id="UP000076842">
    <property type="component" value="Unassembled WGS sequence"/>
</dbReference>
<dbReference type="PANTHER" id="PTHR23003">
    <property type="entry name" value="RNA RECOGNITION MOTIF RRM DOMAIN CONTAINING PROTEIN"/>
    <property type="match status" value="1"/>
</dbReference>
<dbReference type="Gene3D" id="3.30.70.330">
    <property type="match status" value="1"/>
</dbReference>
<evidence type="ECO:0000313" key="10">
    <source>
        <dbReference type="Proteomes" id="UP000076842"/>
    </source>
</evidence>
<evidence type="ECO:0000256" key="6">
    <source>
        <dbReference type="PROSITE-ProRule" id="PRU00176"/>
    </source>
</evidence>
<dbReference type="InParanoid" id="A0A165DJM0"/>
<keyword evidence="4 6" id="KW-0694">RNA-binding</keyword>
<accession>A0A165DJM0</accession>
<evidence type="ECO:0000256" key="1">
    <source>
        <dbReference type="ARBA" id="ARBA00004123"/>
    </source>
</evidence>